<dbReference type="InterPro" id="IPR050918">
    <property type="entry name" value="CNF-like_PLA2_Inhibitor"/>
</dbReference>
<accession>A0A8C5PIM1</accession>
<dbReference type="GO" id="GO:0005576">
    <property type="term" value="C:extracellular region"/>
    <property type="evidence" value="ECO:0007669"/>
    <property type="project" value="UniProtKB-SubCell"/>
</dbReference>
<feature type="compositionally biased region" description="Basic and acidic residues" evidence="3">
    <location>
        <begin position="106"/>
        <end position="115"/>
    </location>
</feature>
<evidence type="ECO:0000259" key="4">
    <source>
        <dbReference type="Pfam" id="PF00021"/>
    </source>
</evidence>
<dbReference type="CDD" id="cd23572">
    <property type="entry name" value="TFP_LU_ECD_PINLYP_rpt2"/>
    <property type="match status" value="1"/>
</dbReference>
<dbReference type="Proteomes" id="UP000694569">
    <property type="component" value="Unplaced"/>
</dbReference>
<dbReference type="GeneTree" id="ENSGT00940000163304"/>
<protein>
    <recommendedName>
        <fullName evidence="4">UPAR/Ly6 domain-containing protein</fullName>
    </recommendedName>
</protein>
<reference evidence="5" key="2">
    <citation type="submission" date="2025-09" db="UniProtKB">
        <authorList>
            <consortium name="Ensembl"/>
        </authorList>
    </citation>
    <scope>IDENTIFICATION</scope>
</reference>
<feature type="region of interest" description="Disordered" evidence="3">
    <location>
        <begin position="73"/>
        <end position="133"/>
    </location>
</feature>
<dbReference type="PANTHER" id="PTHR20914">
    <property type="entry name" value="LY6/PLAUR DOMAIN-CONTAINING PROTEIN 8"/>
    <property type="match status" value="1"/>
</dbReference>
<keyword evidence="6" id="KW-1185">Reference proteome</keyword>
<dbReference type="InterPro" id="IPR045860">
    <property type="entry name" value="Snake_toxin-like_sf"/>
</dbReference>
<feature type="region of interest" description="Disordered" evidence="3">
    <location>
        <begin position="1"/>
        <end position="59"/>
    </location>
</feature>
<dbReference type="Pfam" id="PF00021">
    <property type="entry name" value="UPAR_LY6"/>
    <property type="match status" value="2"/>
</dbReference>
<evidence type="ECO:0000256" key="3">
    <source>
        <dbReference type="SAM" id="MobiDB-lite"/>
    </source>
</evidence>
<evidence type="ECO:0000256" key="2">
    <source>
        <dbReference type="ARBA" id="ARBA00022525"/>
    </source>
</evidence>
<keyword evidence="2" id="KW-0964">Secreted</keyword>
<dbReference type="AlphaFoldDB" id="A0A8C5PIM1"/>
<reference evidence="5" key="1">
    <citation type="submission" date="2025-08" db="UniProtKB">
        <authorList>
            <consortium name="Ensembl"/>
        </authorList>
    </citation>
    <scope>IDENTIFICATION</scope>
</reference>
<feature type="compositionally biased region" description="Polar residues" evidence="3">
    <location>
        <begin position="37"/>
        <end position="53"/>
    </location>
</feature>
<name>A0A8C5PIM1_9ANUR</name>
<dbReference type="SUPFAM" id="SSF57302">
    <property type="entry name" value="Snake toxin-like"/>
    <property type="match status" value="2"/>
</dbReference>
<evidence type="ECO:0000313" key="5">
    <source>
        <dbReference type="Ensembl" id="ENSLLEP00000023369.1"/>
    </source>
</evidence>
<comment type="subcellular location">
    <subcellularLocation>
        <location evidence="1">Secreted</location>
    </subcellularLocation>
</comment>
<dbReference type="PANTHER" id="PTHR20914:SF25">
    <property type="entry name" value="PHOSPHOLIPASE A2 INHIBITOR AND LY6_PLAUR DOMAIN-CONTAINING PROTEIN"/>
    <property type="match status" value="1"/>
</dbReference>
<proteinExistence type="predicted"/>
<dbReference type="Gene3D" id="2.10.60.10">
    <property type="entry name" value="CD59"/>
    <property type="match status" value="2"/>
</dbReference>
<organism evidence="5 6">
    <name type="scientific">Leptobrachium leishanense</name>
    <name type="common">Leishan spiny toad</name>
    <dbReference type="NCBI Taxonomy" id="445787"/>
    <lineage>
        <taxon>Eukaryota</taxon>
        <taxon>Metazoa</taxon>
        <taxon>Chordata</taxon>
        <taxon>Craniata</taxon>
        <taxon>Vertebrata</taxon>
        <taxon>Euteleostomi</taxon>
        <taxon>Amphibia</taxon>
        <taxon>Batrachia</taxon>
        <taxon>Anura</taxon>
        <taxon>Pelobatoidea</taxon>
        <taxon>Megophryidae</taxon>
        <taxon>Leptobrachium</taxon>
    </lineage>
</organism>
<feature type="domain" description="UPAR/Ly6" evidence="4">
    <location>
        <begin position="245"/>
        <end position="321"/>
    </location>
</feature>
<sequence>MAAGRFSSRGGEARGHQRDFPSGSFGQGGSHRRRSGTHSFSSRGSGPTIVSTGEGQGYGRDRLGNWYRRIEEPSQCGGESSSESLCNDMPLQDTDRDSAAWRTHSGTREKDKGAEQTEQAEDMERTSTSREGAIQSEIGGARGPAKKGQALSCIQCVSFGNRSCDGLSVSCRLDNVCGASYTVTTSGFSVVSRIYMRVCVPKNQCNLQGSVSVINVMSRFGGSCCNTDNCTPDLPTLPAVNTTFNGLVCRTCVSADSDWCYTKDTVQCTGNENMCLLQTTSITGEVSMNTALRGCTTKSLCDLSQHTAEYAGQKLDVRFICTGGTAGLYSGLTLSLVAILLTNII</sequence>
<evidence type="ECO:0000313" key="6">
    <source>
        <dbReference type="Proteomes" id="UP000694569"/>
    </source>
</evidence>
<dbReference type="Ensembl" id="ENSLLET00000024254.1">
    <property type="protein sequence ID" value="ENSLLEP00000023369.1"/>
    <property type="gene ID" value="ENSLLEG00000014739.1"/>
</dbReference>
<feature type="domain" description="UPAR/Ly6" evidence="4">
    <location>
        <begin position="149"/>
        <end position="231"/>
    </location>
</feature>
<evidence type="ECO:0000256" key="1">
    <source>
        <dbReference type="ARBA" id="ARBA00004613"/>
    </source>
</evidence>
<dbReference type="InterPro" id="IPR016054">
    <property type="entry name" value="LY6_UPA_recep-like"/>
</dbReference>